<feature type="repeat" description="TPR" evidence="3">
    <location>
        <begin position="702"/>
        <end position="735"/>
    </location>
</feature>
<reference evidence="5 6" key="1">
    <citation type="journal article" date="2023" name="Elife">
        <title>Identification of key yeast species and microbe-microbe interactions impacting larval growth of Drosophila in the wild.</title>
        <authorList>
            <person name="Mure A."/>
            <person name="Sugiura Y."/>
            <person name="Maeda R."/>
            <person name="Honda K."/>
            <person name="Sakurai N."/>
            <person name="Takahashi Y."/>
            <person name="Watada M."/>
            <person name="Katoh T."/>
            <person name="Gotoh A."/>
            <person name="Gotoh Y."/>
            <person name="Taniguchi I."/>
            <person name="Nakamura K."/>
            <person name="Hayashi T."/>
            <person name="Katayama T."/>
            <person name="Uemura T."/>
            <person name="Hattori Y."/>
        </authorList>
    </citation>
    <scope>NUCLEOTIDE SEQUENCE [LARGE SCALE GENOMIC DNA]</scope>
    <source>
        <strain evidence="5 6">SB-73</strain>
    </source>
</reference>
<dbReference type="Gene3D" id="1.25.40.10">
    <property type="entry name" value="Tetratricopeptide repeat domain"/>
    <property type="match status" value="4"/>
</dbReference>
<sequence>MSVLEIPLLEADSFLTLDVGSDLPEDPHQISKLLDDEKCALKWWTAVAAGYYRAQQIEKASIVARLALESAASKSEDRTATLCFLSALSLQKMRESQLAQKTALYDEALQYAKDALEEAKSNSSSSSNSSESSESSESAKNEAALALGAVYASVGNYESALPLFDAVLERDAQNGFAKLGRARAFYARRNYKLALKLFQELLAARFDLQSSADPRIGIGLCCWHLGDKNKALKAWQRAREVAEQRNDAEKQNAPLGTAHCVLGVWFLNAAYHGPQQSFAQNYTEAISHFQSAYKCGQTAFSALRLAAYLYSRKDMQRVKKLVTQVLGTASKPSQLAEAQFWEARAAHFGNDLPAAHLLYSRAVEAEGTFIKTNSQDANAAAHIGKGVVEYLLGRKAEALFTFENAVKNLKASPDLHFYYGFFAFLMDTDDLRSVARDELEKYIRLAKAANQTVRVQALLALAQLRESEYAASYALLRQAAETLDDAALNTNLACFAFQLKEYEAALSYLQKCPDSKLVQYNTARVQEALGNTEEARKTYKELNDSASNARLLLMDEDPERACTESLRLVSADPRDLELRALCTHLYRRWALSASDKQVAKKAAVGEQDMHKQTLTEINKHDVYTLVCMGNIYLRNAASIPKSRPEDRQRAYGRAAEFFNKSLQLDPKSAYAAQGLAIVFCETRNAAAALPILARCREAIATAQTLVNMAHCHVALGEFKRAAELYVLALSDQENNVESTHTVSNLYSYLANCWTQGSIKTPDLDGMRQAVEWAEKAVAEDSNAYTRFNVGVALVQFGEACLKARKRELVKHETLQLALEYTRKGITALRELHSSEDATFDAEELESRFLKAEASATQLEEAVEDQKVLDLKSAERLERSKQLREAELKRRADEAEAEKKRILEKEQELALERKRLQEQAEEWEAERQREREAAGPEEKKKSKKSRRNDYEQEDDNDVGEYQENDSGSDSDSDAPAKAKGDAEGTEGAEGADAADDAEDAEGAEKNVRRQAVMDDDDYDDEDDDNNDGKEDSKENGNESEKTQTDNNDNDLDELF</sequence>
<gene>
    <name evidence="5" type="ORF">DASB73_039940</name>
</gene>
<dbReference type="Proteomes" id="UP001362899">
    <property type="component" value="Unassembled WGS sequence"/>
</dbReference>
<evidence type="ECO:0000256" key="2">
    <source>
        <dbReference type="ARBA" id="ARBA00022803"/>
    </source>
</evidence>
<dbReference type="InterPro" id="IPR019734">
    <property type="entry name" value="TPR_rpt"/>
</dbReference>
<evidence type="ECO:0000256" key="4">
    <source>
        <dbReference type="SAM" id="MobiDB-lite"/>
    </source>
</evidence>
<dbReference type="SUPFAM" id="SSF48452">
    <property type="entry name" value="TPR-like"/>
    <property type="match status" value="3"/>
</dbReference>
<dbReference type="InterPro" id="IPR031101">
    <property type="entry name" value="Ctr9"/>
</dbReference>
<dbReference type="PANTHER" id="PTHR14027">
    <property type="entry name" value="RNA POLYMERASE-ASSOCIATED PROTEIN CTR9"/>
    <property type="match status" value="1"/>
</dbReference>
<feature type="compositionally biased region" description="Basic and acidic residues" evidence="4">
    <location>
        <begin position="924"/>
        <end position="939"/>
    </location>
</feature>
<accession>A0AAV5RPH5</accession>
<organism evidence="5 6">
    <name type="scientific">Starmerella bacillaris</name>
    <name type="common">Yeast</name>
    <name type="synonym">Candida zemplinina</name>
    <dbReference type="NCBI Taxonomy" id="1247836"/>
    <lineage>
        <taxon>Eukaryota</taxon>
        <taxon>Fungi</taxon>
        <taxon>Dikarya</taxon>
        <taxon>Ascomycota</taxon>
        <taxon>Saccharomycotina</taxon>
        <taxon>Dipodascomycetes</taxon>
        <taxon>Dipodascales</taxon>
        <taxon>Trichomonascaceae</taxon>
        <taxon>Starmerella</taxon>
    </lineage>
</organism>
<dbReference type="AlphaFoldDB" id="A0AAV5RPH5"/>
<evidence type="ECO:0000256" key="1">
    <source>
        <dbReference type="ARBA" id="ARBA00022737"/>
    </source>
</evidence>
<dbReference type="InterPro" id="IPR011990">
    <property type="entry name" value="TPR-like_helical_dom_sf"/>
</dbReference>
<feature type="repeat" description="TPR" evidence="3">
    <location>
        <begin position="141"/>
        <end position="174"/>
    </location>
</feature>
<evidence type="ECO:0000256" key="3">
    <source>
        <dbReference type="PROSITE-ProRule" id="PRU00339"/>
    </source>
</evidence>
<dbReference type="Pfam" id="PF13432">
    <property type="entry name" value="TPR_16"/>
    <property type="match status" value="2"/>
</dbReference>
<keyword evidence="1" id="KW-0677">Repeat</keyword>
<dbReference type="SMART" id="SM00028">
    <property type="entry name" value="TPR"/>
    <property type="match status" value="7"/>
</dbReference>
<comment type="caution">
    <text evidence="5">The sequence shown here is derived from an EMBL/GenBank/DDBJ whole genome shotgun (WGS) entry which is preliminary data.</text>
</comment>
<keyword evidence="6" id="KW-1185">Reference proteome</keyword>
<evidence type="ECO:0000313" key="6">
    <source>
        <dbReference type="Proteomes" id="UP001362899"/>
    </source>
</evidence>
<protein>
    <submittedName>
        <fullName evidence="5">Ctr9 protein</fullName>
    </submittedName>
</protein>
<evidence type="ECO:0000313" key="5">
    <source>
        <dbReference type="EMBL" id="GMM53031.1"/>
    </source>
</evidence>
<proteinExistence type="predicted"/>
<feature type="compositionally biased region" description="Acidic residues" evidence="4">
    <location>
        <begin position="1012"/>
        <end position="1024"/>
    </location>
</feature>
<dbReference type="EMBL" id="BTGC01000008">
    <property type="protein sequence ID" value="GMM53031.1"/>
    <property type="molecule type" value="Genomic_DNA"/>
</dbReference>
<dbReference type="PROSITE" id="PS50005">
    <property type="entry name" value="TPR"/>
    <property type="match status" value="2"/>
</dbReference>
<dbReference type="Pfam" id="PF13176">
    <property type="entry name" value="TPR_7"/>
    <property type="match status" value="1"/>
</dbReference>
<feature type="region of interest" description="Disordered" evidence="4">
    <location>
        <begin position="917"/>
        <end position="1054"/>
    </location>
</feature>
<dbReference type="GO" id="GO:0000993">
    <property type="term" value="F:RNA polymerase II complex binding"/>
    <property type="evidence" value="ECO:0007669"/>
    <property type="project" value="TreeGrafter"/>
</dbReference>
<feature type="compositionally biased region" description="Basic and acidic residues" evidence="4">
    <location>
        <begin position="1025"/>
        <end position="1042"/>
    </location>
</feature>
<dbReference type="GO" id="GO:0016593">
    <property type="term" value="C:Cdc73/Paf1 complex"/>
    <property type="evidence" value="ECO:0007669"/>
    <property type="project" value="TreeGrafter"/>
</dbReference>
<feature type="compositionally biased region" description="Acidic residues" evidence="4">
    <location>
        <begin position="991"/>
        <end position="1000"/>
    </location>
</feature>
<dbReference type="PANTHER" id="PTHR14027:SF2">
    <property type="entry name" value="RNA POLYMERASE-ASSOCIATED PROTEIN CTR9 HOMOLOG"/>
    <property type="match status" value="1"/>
</dbReference>
<dbReference type="GO" id="GO:0006355">
    <property type="term" value="P:regulation of DNA-templated transcription"/>
    <property type="evidence" value="ECO:0007669"/>
    <property type="project" value="InterPro"/>
</dbReference>
<name>A0AAV5RPH5_STABA</name>
<dbReference type="GO" id="GO:0006368">
    <property type="term" value="P:transcription elongation by RNA polymerase II"/>
    <property type="evidence" value="ECO:0007669"/>
    <property type="project" value="TreeGrafter"/>
</dbReference>
<keyword evidence="2 3" id="KW-0802">TPR repeat</keyword>
<feature type="compositionally biased region" description="Acidic residues" evidence="4">
    <location>
        <begin position="950"/>
        <end position="971"/>
    </location>
</feature>